<organism evidence="1 2">
    <name type="scientific">Gigaspora margarita</name>
    <dbReference type="NCBI Taxonomy" id="4874"/>
    <lineage>
        <taxon>Eukaryota</taxon>
        <taxon>Fungi</taxon>
        <taxon>Fungi incertae sedis</taxon>
        <taxon>Mucoromycota</taxon>
        <taxon>Glomeromycotina</taxon>
        <taxon>Glomeromycetes</taxon>
        <taxon>Diversisporales</taxon>
        <taxon>Gigasporaceae</taxon>
        <taxon>Gigaspora</taxon>
    </lineage>
</organism>
<dbReference type="EMBL" id="WTPW01000708">
    <property type="protein sequence ID" value="KAF0486753.1"/>
    <property type="molecule type" value="Genomic_DNA"/>
</dbReference>
<comment type="caution">
    <text evidence="1">The sequence shown here is derived from an EMBL/GenBank/DDBJ whole genome shotgun (WGS) entry which is preliminary data.</text>
</comment>
<dbReference type="AlphaFoldDB" id="A0A8H4EI28"/>
<dbReference type="Proteomes" id="UP000439903">
    <property type="component" value="Unassembled WGS sequence"/>
</dbReference>
<accession>A0A8H4EI28</accession>
<dbReference type="OrthoDB" id="2425851at2759"/>
<reference evidence="1 2" key="1">
    <citation type="journal article" date="2019" name="Environ. Microbiol.">
        <title>At the nexus of three kingdoms: the genome of the mycorrhizal fungus Gigaspora margarita provides insights into plant, endobacterial and fungal interactions.</title>
        <authorList>
            <person name="Venice F."/>
            <person name="Ghignone S."/>
            <person name="Salvioli di Fossalunga A."/>
            <person name="Amselem J."/>
            <person name="Novero M."/>
            <person name="Xianan X."/>
            <person name="Sedzielewska Toro K."/>
            <person name="Morin E."/>
            <person name="Lipzen A."/>
            <person name="Grigoriev I.V."/>
            <person name="Henrissat B."/>
            <person name="Martin F.M."/>
            <person name="Bonfante P."/>
        </authorList>
    </citation>
    <scope>NUCLEOTIDE SEQUENCE [LARGE SCALE GENOMIC DNA]</scope>
    <source>
        <strain evidence="1 2">BEG34</strain>
    </source>
</reference>
<sequence>MKLKVQHLYYGSELPKIFATSAKLEKLQNGELCYESRWKMRDIKLRHRHPIEYTQIPVSAPQNVLLKLC</sequence>
<evidence type="ECO:0000313" key="2">
    <source>
        <dbReference type="Proteomes" id="UP000439903"/>
    </source>
</evidence>
<keyword evidence="2" id="KW-1185">Reference proteome</keyword>
<protein>
    <submittedName>
        <fullName evidence="1">Uncharacterized protein</fullName>
    </submittedName>
</protein>
<evidence type="ECO:0000313" key="1">
    <source>
        <dbReference type="EMBL" id="KAF0486753.1"/>
    </source>
</evidence>
<gene>
    <name evidence="1" type="ORF">F8M41_022636</name>
</gene>
<proteinExistence type="predicted"/>
<name>A0A8H4EI28_GIGMA</name>